<dbReference type="EMBL" id="SHAH01000022">
    <property type="protein sequence ID" value="RZO76921.1"/>
    <property type="molecule type" value="Genomic_DNA"/>
</dbReference>
<accession>A0A520S394</accession>
<evidence type="ECO:0000256" key="2">
    <source>
        <dbReference type="SAM" id="SignalP"/>
    </source>
</evidence>
<comment type="caution">
    <text evidence="3">The sequence shown here is derived from an EMBL/GenBank/DDBJ whole genome shotgun (WGS) entry which is preliminary data.</text>
</comment>
<dbReference type="PANTHER" id="PTHR41339">
    <property type="entry name" value="LIPL48"/>
    <property type="match status" value="1"/>
</dbReference>
<sequence length="604" mass="61525">MKTTKSKLSALATGVAFGVAQMASQAAEPPAISLAGAQTTAEIRAGATLNDQASFQAEIPASVPFDIVAKIKPAAADVGTSGSLVVVLEVEGLGQFNLLSGGIWVPFDAANVQAYKTKTLTAEEEISVLDNFIGTDTNLTGTSLKAYVGYFTGGDVNTITYTASPATVAIAAVPAAGCPAGTTASSTGATYGGLPVCNLPTGTPITTDMHLTGNNAYFFTGTVFVGNNTVNTPYADKVSLTIDPGVSIISEGGQSALVVSRGGKIYANGSKEMPIIMTSSQDDGSLDVLNARGLWGGLAVNGSATQNTASGFAQGEGSTGEYGGGTSPTDDDNSGSLTYVQIRYAGYPITADDELNTISLHAVGSGTTIDYIHSHNGADDGIEFYGGTVNAKHILITGQDDDALDWTNGWTGNLQHVVIKHTTSGDNCIEADNLGANPIATPRSNPTVSNLTCITSTTQKSSGHAFELKAGTAMQMYNSVVGGTIASTEGCILIAGDETFSQSGASAASLNGTLKMGNSYITSECAAALSGSGTFTTAEWFAAQPGSTSGSVDLGGPNGWTNGSVINARTAATGLGSFFDTADYIGGVKDDTSDWTKGWSYDYD</sequence>
<evidence type="ECO:0000313" key="4">
    <source>
        <dbReference type="Proteomes" id="UP000320404"/>
    </source>
</evidence>
<reference evidence="3 4" key="1">
    <citation type="submission" date="2019-02" db="EMBL/GenBank/DDBJ databases">
        <title>Prokaryotic population dynamics and viral predation in marine succession experiment using metagenomics: the confinement effect.</title>
        <authorList>
            <person name="Haro-Moreno J.M."/>
            <person name="Rodriguez-Valera F."/>
            <person name="Lopez-Perez M."/>
        </authorList>
    </citation>
    <scope>NUCLEOTIDE SEQUENCE [LARGE SCALE GENOMIC DNA]</scope>
    <source>
        <strain evidence="3">MED-G158</strain>
    </source>
</reference>
<gene>
    <name evidence="3" type="ORF">EVA69_02415</name>
</gene>
<feature type="region of interest" description="Disordered" evidence="1">
    <location>
        <begin position="309"/>
        <end position="335"/>
    </location>
</feature>
<keyword evidence="2" id="KW-0732">Signal</keyword>
<name>A0A520S394_9GAMM</name>
<dbReference type="Proteomes" id="UP000320404">
    <property type="component" value="Unassembled WGS sequence"/>
</dbReference>
<dbReference type="PANTHER" id="PTHR41339:SF1">
    <property type="entry name" value="SECRETED PROTEIN"/>
    <property type="match status" value="1"/>
</dbReference>
<evidence type="ECO:0000256" key="1">
    <source>
        <dbReference type="SAM" id="MobiDB-lite"/>
    </source>
</evidence>
<proteinExistence type="predicted"/>
<feature type="compositionally biased region" description="Gly residues" evidence="1">
    <location>
        <begin position="317"/>
        <end position="326"/>
    </location>
</feature>
<evidence type="ECO:0000313" key="3">
    <source>
        <dbReference type="EMBL" id="RZO76921.1"/>
    </source>
</evidence>
<feature type="signal peptide" evidence="2">
    <location>
        <begin position="1"/>
        <end position="26"/>
    </location>
</feature>
<organism evidence="3 4">
    <name type="scientific">OM182 bacterium</name>
    <dbReference type="NCBI Taxonomy" id="2510334"/>
    <lineage>
        <taxon>Bacteria</taxon>
        <taxon>Pseudomonadati</taxon>
        <taxon>Pseudomonadota</taxon>
        <taxon>Gammaproteobacteria</taxon>
        <taxon>OMG group</taxon>
        <taxon>OM182 clade</taxon>
    </lineage>
</organism>
<dbReference type="AlphaFoldDB" id="A0A520S394"/>
<feature type="chain" id="PRO_5022112137" evidence="2">
    <location>
        <begin position="27"/>
        <end position="604"/>
    </location>
</feature>
<protein>
    <submittedName>
        <fullName evidence="3">Uncharacterized protein</fullName>
    </submittedName>
</protein>